<protein>
    <submittedName>
        <fullName evidence="1">Uncharacterized protein</fullName>
    </submittedName>
</protein>
<comment type="caution">
    <text evidence="1">The sequence shown here is derived from an EMBL/GenBank/DDBJ whole genome shotgun (WGS) entry which is preliminary data.</text>
</comment>
<evidence type="ECO:0000313" key="2">
    <source>
        <dbReference type="Proteomes" id="UP000790377"/>
    </source>
</evidence>
<organism evidence="1 2">
    <name type="scientific">Hygrophoropsis aurantiaca</name>
    <dbReference type="NCBI Taxonomy" id="72124"/>
    <lineage>
        <taxon>Eukaryota</taxon>
        <taxon>Fungi</taxon>
        <taxon>Dikarya</taxon>
        <taxon>Basidiomycota</taxon>
        <taxon>Agaricomycotina</taxon>
        <taxon>Agaricomycetes</taxon>
        <taxon>Agaricomycetidae</taxon>
        <taxon>Boletales</taxon>
        <taxon>Coniophorineae</taxon>
        <taxon>Hygrophoropsidaceae</taxon>
        <taxon>Hygrophoropsis</taxon>
    </lineage>
</organism>
<evidence type="ECO:0000313" key="1">
    <source>
        <dbReference type="EMBL" id="KAH7903971.1"/>
    </source>
</evidence>
<accession>A0ACB7ZSC0</accession>
<dbReference type="Proteomes" id="UP000790377">
    <property type="component" value="Unassembled WGS sequence"/>
</dbReference>
<dbReference type="EMBL" id="MU268670">
    <property type="protein sequence ID" value="KAH7903971.1"/>
    <property type="molecule type" value="Genomic_DNA"/>
</dbReference>
<gene>
    <name evidence="1" type="ORF">BJ138DRAFT_1167317</name>
</gene>
<reference evidence="1" key="1">
    <citation type="journal article" date="2021" name="New Phytol.">
        <title>Evolutionary innovations through gain and loss of genes in the ectomycorrhizal Boletales.</title>
        <authorList>
            <person name="Wu G."/>
            <person name="Miyauchi S."/>
            <person name="Morin E."/>
            <person name="Kuo A."/>
            <person name="Drula E."/>
            <person name="Varga T."/>
            <person name="Kohler A."/>
            <person name="Feng B."/>
            <person name="Cao Y."/>
            <person name="Lipzen A."/>
            <person name="Daum C."/>
            <person name="Hundley H."/>
            <person name="Pangilinan J."/>
            <person name="Johnson J."/>
            <person name="Barry K."/>
            <person name="LaButti K."/>
            <person name="Ng V."/>
            <person name="Ahrendt S."/>
            <person name="Min B."/>
            <person name="Choi I.G."/>
            <person name="Park H."/>
            <person name="Plett J.M."/>
            <person name="Magnuson J."/>
            <person name="Spatafora J.W."/>
            <person name="Nagy L.G."/>
            <person name="Henrissat B."/>
            <person name="Grigoriev I.V."/>
            <person name="Yang Z.L."/>
            <person name="Xu J."/>
            <person name="Martin F.M."/>
        </authorList>
    </citation>
    <scope>NUCLEOTIDE SEQUENCE</scope>
    <source>
        <strain evidence="1">ATCC 28755</strain>
    </source>
</reference>
<name>A0ACB7ZSC0_9AGAM</name>
<proteinExistence type="predicted"/>
<sequence length="80" mass="8926">MLSISTLDICLAGAGLYLVKRFLAKPSAPVPPGPSGWPIIGNVLDMPTEDPWLSYSKWAKQHGEHLHPITKCYLHFYVCF</sequence>
<feature type="non-terminal residue" evidence="1">
    <location>
        <position position="80"/>
    </location>
</feature>
<keyword evidence="2" id="KW-1185">Reference proteome</keyword>